<evidence type="ECO:0000313" key="7">
    <source>
        <dbReference type="WBParaSite" id="PTRK_0000207200.1"/>
    </source>
</evidence>
<dbReference type="Gene3D" id="2.70.170.10">
    <property type="entry name" value="Neurotransmitter-gated ion-channel ligand-binding domain"/>
    <property type="match status" value="1"/>
</dbReference>
<dbReference type="PANTHER" id="PTHR18945">
    <property type="entry name" value="NEUROTRANSMITTER GATED ION CHANNEL"/>
    <property type="match status" value="1"/>
</dbReference>
<dbReference type="WBParaSite" id="PTRK_0000207200.1">
    <property type="protein sequence ID" value="PTRK_0000207200.1"/>
    <property type="gene ID" value="PTRK_0000207200"/>
</dbReference>
<dbReference type="SUPFAM" id="SSF63712">
    <property type="entry name" value="Nicotinic receptor ligand binding domain-like"/>
    <property type="match status" value="1"/>
</dbReference>
<dbReference type="InterPro" id="IPR036734">
    <property type="entry name" value="Neur_chan_lig-bd_sf"/>
</dbReference>
<keyword evidence="3" id="KW-0812">Transmembrane</keyword>
<keyword evidence="3" id="KW-1133">Transmembrane helix</keyword>
<keyword evidence="6" id="KW-1185">Reference proteome</keyword>
<dbReference type="GO" id="GO:0016020">
    <property type="term" value="C:membrane"/>
    <property type="evidence" value="ECO:0007669"/>
    <property type="project" value="UniProtKB-SubCell"/>
</dbReference>
<dbReference type="GO" id="GO:0004888">
    <property type="term" value="F:transmembrane signaling receptor activity"/>
    <property type="evidence" value="ECO:0007669"/>
    <property type="project" value="InterPro"/>
</dbReference>
<dbReference type="GO" id="GO:0005230">
    <property type="term" value="F:extracellular ligand-gated monoatomic ion channel activity"/>
    <property type="evidence" value="ECO:0007669"/>
    <property type="project" value="InterPro"/>
</dbReference>
<feature type="transmembrane region" description="Helical" evidence="3">
    <location>
        <begin position="417"/>
        <end position="435"/>
    </location>
</feature>
<protein>
    <submittedName>
        <fullName evidence="7">Neur_chan_LBD domain-containing protein</fullName>
    </submittedName>
</protein>
<evidence type="ECO:0000256" key="2">
    <source>
        <dbReference type="ARBA" id="ARBA00023136"/>
    </source>
</evidence>
<evidence type="ECO:0000256" key="3">
    <source>
        <dbReference type="SAM" id="Phobius"/>
    </source>
</evidence>
<feature type="domain" description="Neurotransmitter-gated ion-channel ligand-binding" evidence="5">
    <location>
        <begin position="52"/>
        <end position="198"/>
    </location>
</feature>
<organism evidence="6 7">
    <name type="scientific">Parastrongyloides trichosuri</name>
    <name type="common">Possum-specific nematode worm</name>
    <dbReference type="NCBI Taxonomy" id="131310"/>
    <lineage>
        <taxon>Eukaryota</taxon>
        <taxon>Metazoa</taxon>
        <taxon>Ecdysozoa</taxon>
        <taxon>Nematoda</taxon>
        <taxon>Chromadorea</taxon>
        <taxon>Rhabditida</taxon>
        <taxon>Tylenchina</taxon>
        <taxon>Panagrolaimomorpha</taxon>
        <taxon>Strongyloidoidea</taxon>
        <taxon>Strongyloididae</taxon>
        <taxon>Parastrongyloides</taxon>
    </lineage>
</organism>
<proteinExistence type="predicted"/>
<sequence>MYFIILYFLFSQILWVKSFSDITLSSIINIISLPTEYEQQAYAQNFTWNRERVISNILDYNVYTDSDPPEGTVSVSALLYIDKLGILNETEESMNFHGSFLFSWKDDRLTWKPRDYGGVEMVDLYQQDAGRIWLPQLRLLNVQNFFRDLITPYTASFTIRKDGRVFAITKASPKVYCTFYLSKYPYDTQYCTMRLYAPKRFSSEMEFDEKPLIWENHNGKPRRITRLETTGFALVAANCTKKASSVYRPPSPMADSTDPKITQSYVDYFFTFKRTTTPYNIMFIWPMTCTILFTHVAASFNNTMYAMIWLMASVCFQYLNSSRLLNLLPPHHDEEPFCLEFSRLMMLNTIGLFFCRIFLHIFEIKSKLRERMLKTGKDKQLITIEISENLEGGNIIVEKTNNVVNYLQNNYYIPKRLLQIFLIFYTLLLLFYVHIKHHM</sequence>
<accession>A0A0N4Z507</accession>
<evidence type="ECO:0000313" key="6">
    <source>
        <dbReference type="Proteomes" id="UP000038045"/>
    </source>
</evidence>
<dbReference type="Proteomes" id="UP000038045">
    <property type="component" value="Unplaced"/>
</dbReference>
<dbReference type="InterPro" id="IPR018000">
    <property type="entry name" value="Neurotransmitter_ion_chnl_CS"/>
</dbReference>
<reference evidence="7" key="1">
    <citation type="submission" date="2017-02" db="UniProtKB">
        <authorList>
            <consortium name="WormBaseParasite"/>
        </authorList>
    </citation>
    <scope>IDENTIFICATION</scope>
</reference>
<feature type="transmembrane region" description="Helical" evidence="3">
    <location>
        <begin position="304"/>
        <end position="321"/>
    </location>
</feature>
<feature type="chain" id="PRO_5005891286" evidence="4">
    <location>
        <begin position="19"/>
        <end position="439"/>
    </location>
</feature>
<feature type="signal peptide" evidence="4">
    <location>
        <begin position="1"/>
        <end position="18"/>
    </location>
</feature>
<dbReference type="Pfam" id="PF02931">
    <property type="entry name" value="Neur_chan_LBD"/>
    <property type="match status" value="1"/>
</dbReference>
<feature type="transmembrane region" description="Helical" evidence="3">
    <location>
        <begin position="279"/>
        <end position="297"/>
    </location>
</feature>
<comment type="subcellular location">
    <subcellularLocation>
        <location evidence="1">Membrane</location>
        <topology evidence="1">Multi-pass membrane protein</topology>
    </subcellularLocation>
</comment>
<evidence type="ECO:0000256" key="4">
    <source>
        <dbReference type="SAM" id="SignalP"/>
    </source>
</evidence>
<name>A0A0N4Z507_PARTI</name>
<keyword evidence="2 3" id="KW-0472">Membrane</keyword>
<dbReference type="AlphaFoldDB" id="A0A0N4Z507"/>
<feature type="transmembrane region" description="Helical" evidence="3">
    <location>
        <begin position="341"/>
        <end position="362"/>
    </location>
</feature>
<dbReference type="STRING" id="131310.A0A0N4Z507"/>
<evidence type="ECO:0000259" key="5">
    <source>
        <dbReference type="Pfam" id="PF02931"/>
    </source>
</evidence>
<dbReference type="InterPro" id="IPR006201">
    <property type="entry name" value="Neur_channel"/>
</dbReference>
<evidence type="ECO:0000256" key="1">
    <source>
        <dbReference type="ARBA" id="ARBA00004141"/>
    </source>
</evidence>
<dbReference type="InterPro" id="IPR006202">
    <property type="entry name" value="Neur_chan_lig-bd"/>
</dbReference>
<dbReference type="PROSITE" id="PS00236">
    <property type="entry name" value="NEUROTR_ION_CHANNEL"/>
    <property type="match status" value="1"/>
</dbReference>
<keyword evidence="4" id="KW-0732">Signal</keyword>